<dbReference type="OrthoDB" id="5984008at2759"/>
<comment type="caution">
    <text evidence="3">The sequence shown here is derived from an EMBL/GenBank/DDBJ whole genome shotgun (WGS) entry which is preliminary data.</text>
</comment>
<accession>A0A835LR10</accession>
<feature type="domain" description="Receptor ligand binding region" evidence="2">
    <location>
        <begin position="94"/>
        <end position="147"/>
    </location>
</feature>
<sequence length="162" mass="19033">MYAHPPREDSDDDGYEFEMAQQQSRDEYQRLWEEGSWDRRAPTRENTNVPSISSRKGKGDMSLFSRSKNTRYLELIDVDSPRRPDVYQPSVHIGYVWIVTDWLPSVLDSLEPMDLDTMNLLQGVIALRHHTADSNMKNKFMSQLSTELEYKLDLEFLWVLCL</sequence>
<feature type="compositionally biased region" description="Basic and acidic residues" evidence="1">
    <location>
        <begin position="24"/>
        <end position="43"/>
    </location>
</feature>
<evidence type="ECO:0000313" key="4">
    <source>
        <dbReference type="Proteomes" id="UP000631114"/>
    </source>
</evidence>
<reference evidence="3 4" key="1">
    <citation type="submission" date="2020-10" db="EMBL/GenBank/DDBJ databases">
        <title>The Coptis chinensis genome and diversification of protoberbering-type alkaloids.</title>
        <authorList>
            <person name="Wang B."/>
            <person name="Shu S."/>
            <person name="Song C."/>
            <person name="Liu Y."/>
        </authorList>
    </citation>
    <scope>NUCLEOTIDE SEQUENCE [LARGE SCALE GENOMIC DNA]</scope>
    <source>
        <strain evidence="3">HL-2020</strain>
        <tissue evidence="3">Leaf</tissue>
    </source>
</reference>
<feature type="compositionally biased region" description="Polar residues" evidence="1">
    <location>
        <begin position="44"/>
        <end position="54"/>
    </location>
</feature>
<dbReference type="AlphaFoldDB" id="A0A835LR10"/>
<gene>
    <name evidence="3" type="ORF">IFM89_006622</name>
</gene>
<keyword evidence="4" id="KW-1185">Reference proteome</keyword>
<dbReference type="Proteomes" id="UP000631114">
    <property type="component" value="Unassembled WGS sequence"/>
</dbReference>
<proteinExistence type="predicted"/>
<dbReference type="InterPro" id="IPR001828">
    <property type="entry name" value="ANF_lig-bd_rcpt"/>
</dbReference>
<dbReference type="EMBL" id="JADFTS010000006">
    <property type="protein sequence ID" value="KAF9600309.1"/>
    <property type="molecule type" value="Genomic_DNA"/>
</dbReference>
<feature type="region of interest" description="Disordered" evidence="1">
    <location>
        <begin position="1"/>
        <end position="63"/>
    </location>
</feature>
<organism evidence="3 4">
    <name type="scientific">Coptis chinensis</name>
    <dbReference type="NCBI Taxonomy" id="261450"/>
    <lineage>
        <taxon>Eukaryota</taxon>
        <taxon>Viridiplantae</taxon>
        <taxon>Streptophyta</taxon>
        <taxon>Embryophyta</taxon>
        <taxon>Tracheophyta</taxon>
        <taxon>Spermatophyta</taxon>
        <taxon>Magnoliopsida</taxon>
        <taxon>Ranunculales</taxon>
        <taxon>Ranunculaceae</taxon>
        <taxon>Coptidoideae</taxon>
        <taxon>Coptis</taxon>
    </lineage>
</organism>
<dbReference type="Pfam" id="PF01094">
    <property type="entry name" value="ANF_receptor"/>
    <property type="match status" value="1"/>
</dbReference>
<evidence type="ECO:0000256" key="1">
    <source>
        <dbReference type="SAM" id="MobiDB-lite"/>
    </source>
</evidence>
<evidence type="ECO:0000259" key="2">
    <source>
        <dbReference type="Pfam" id="PF01094"/>
    </source>
</evidence>
<protein>
    <recommendedName>
        <fullName evidence="2">Receptor ligand binding region domain-containing protein</fullName>
    </recommendedName>
</protein>
<evidence type="ECO:0000313" key="3">
    <source>
        <dbReference type="EMBL" id="KAF9600309.1"/>
    </source>
</evidence>
<name>A0A835LR10_9MAGN</name>